<evidence type="ECO:0000256" key="1">
    <source>
        <dbReference type="ARBA" id="ARBA00004170"/>
    </source>
</evidence>
<feature type="region of interest" description="Disordered" evidence="3">
    <location>
        <begin position="555"/>
        <end position="589"/>
    </location>
</feature>
<evidence type="ECO:0000313" key="7">
    <source>
        <dbReference type="Proteomes" id="UP000663856"/>
    </source>
</evidence>
<dbReference type="Gene3D" id="3.30.63.10">
    <property type="entry name" value="Guanylate Kinase phosphate binding domain"/>
    <property type="match status" value="1"/>
</dbReference>
<dbReference type="PROSITE" id="PS50106">
    <property type="entry name" value="PDZ"/>
    <property type="match status" value="5"/>
</dbReference>
<evidence type="ECO:0000259" key="5">
    <source>
        <dbReference type="PROSITE" id="PS50106"/>
    </source>
</evidence>
<dbReference type="InterPro" id="IPR001478">
    <property type="entry name" value="PDZ"/>
</dbReference>
<feature type="compositionally biased region" description="Polar residues" evidence="3">
    <location>
        <begin position="650"/>
        <end position="665"/>
    </location>
</feature>
<dbReference type="GO" id="GO:0016020">
    <property type="term" value="C:membrane"/>
    <property type="evidence" value="ECO:0007669"/>
    <property type="project" value="UniProtKB-SubCell"/>
</dbReference>
<dbReference type="SMART" id="SM00228">
    <property type="entry name" value="PDZ"/>
    <property type="match status" value="5"/>
</dbReference>
<organism evidence="6 7">
    <name type="scientific">Rotaria magnacalcarata</name>
    <dbReference type="NCBI Taxonomy" id="392030"/>
    <lineage>
        <taxon>Eukaryota</taxon>
        <taxon>Metazoa</taxon>
        <taxon>Spiralia</taxon>
        <taxon>Gnathifera</taxon>
        <taxon>Rotifera</taxon>
        <taxon>Eurotatoria</taxon>
        <taxon>Bdelloidea</taxon>
        <taxon>Philodinida</taxon>
        <taxon>Philodinidae</taxon>
        <taxon>Rotaria</taxon>
    </lineage>
</organism>
<dbReference type="InterPro" id="IPR008145">
    <property type="entry name" value="GK/Ca_channel_bsu"/>
</dbReference>
<keyword evidence="2" id="KW-0472">Membrane</keyword>
<evidence type="ECO:0000256" key="3">
    <source>
        <dbReference type="SAM" id="MobiDB-lite"/>
    </source>
</evidence>
<feature type="domain" description="PDZ" evidence="5">
    <location>
        <begin position="789"/>
        <end position="871"/>
    </location>
</feature>
<dbReference type="InterPro" id="IPR008144">
    <property type="entry name" value="Guanylate_kin-like_dom"/>
</dbReference>
<dbReference type="SUPFAM" id="SSF52540">
    <property type="entry name" value="P-loop containing nucleoside triphosphate hydrolases"/>
    <property type="match status" value="1"/>
</dbReference>
<dbReference type="AlphaFoldDB" id="A0A816R776"/>
<reference evidence="6" key="1">
    <citation type="submission" date="2021-02" db="EMBL/GenBank/DDBJ databases">
        <authorList>
            <person name="Nowell W R."/>
        </authorList>
    </citation>
    <scope>NUCLEOTIDE SEQUENCE</scope>
</reference>
<feature type="domain" description="PDZ" evidence="5">
    <location>
        <begin position="478"/>
        <end position="554"/>
    </location>
</feature>
<feature type="domain" description="PDZ" evidence="5">
    <location>
        <begin position="343"/>
        <end position="413"/>
    </location>
</feature>
<dbReference type="Pfam" id="PF00625">
    <property type="entry name" value="Guanylate_kin"/>
    <property type="match status" value="1"/>
</dbReference>
<gene>
    <name evidence="6" type="ORF">WKI299_LOCUS14190</name>
</gene>
<accession>A0A816R776</accession>
<feature type="region of interest" description="Disordered" evidence="3">
    <location>
        <begin position="1"/>
        <end position="34"/>
    </location>
</feature>
<dbReference type="EMBL" id="CAJNRF010005471">
    <property type="protein sequence ID" value="CAF2071194.1"/>
    <property type="molecule type" value="Genomic_DNA"/>
</dbReference>
<evidence type="ECO:0000256" key="2">
    <source>
        <dbReference type="ARBA" id="ARBA00023136"/>
    </source>
</evidence>
<comment type="caution">
    <text evidence="6">The sequence shown here is derived from an EMBL/GenBank/DDBJ whole genome shotgun (WGS) entry which is preliminary data.</text>
</comment>
<dbReference type="CDD" id="cd06731">
    <property type="entry name" value="PDZ1_MAGI-1_3-like"/>
    <property type="match status" value="1"/>
</dbReference>
<feature type="domain" description="PDZ" evidence="5">
    <location>
        <begin position="1108"/>
        <end position="1192"/>
    </location>
</feature>
<sequence>MSSMINSSKNRFSPTRMFQTKPGSESPPSHLALTSPPPIKHWYQTCHETILASNGNNHSIQLNLAGGADNGQFVYFNELISLLKNNQTSFIILKGGKIDIDEIILEIDQHKVAGCTLADVKLVIETLSINGKQIKLQTVKSGLTKDLRQFLDARFQKGSIDHDLQQTIRDNLYMRTVPCTTRPPRPGEINGQDYTFLSTKDFRTLEKSGNLLESGVYKGNHLDYFVFRIGHYYGTPRPPKEPLLTNGQHQYLSSTNNNNHLRRSNSANEMFQQQRTADNGSETNGGMHYQYPNNDPEFFVGHSPNEQMFHQSNGEHQASLTTRSMMNENSLPTAPHLSGELISCSLQKSQTGFGFTIIGGNEKGEHFLQIKDILPDGPAARDGKLRRGDILVYVNDTNVLGFSHTDVVRIFQSLSINDIIRLTVCRGYPLVVNFDDPQIDVVSLNGVHNSLSVNSLPNGGYTEYQPNSHLNNSTRLYTIKIRKGDSGFGFTVADSPLGQRVKAIVDKQRCQDLCENDLLLSINGQDLIGKQHTEVVDILVKCSKDMETTFVIRRGDPDVNNNNNNNNNNININTNNNNNNNNNNQFLLNGTNRFDKYNQENDQIDTRYASSKLNEKPRSKTPTPFGSTPLADTLPLRSRTPLPTSSTTLNSHQRSHPTSIDNNNPYDNNLSFLAPNSVDTSTPIIETELSPNSMNNFNRQTAWSRSARDIRTTTTTTTSTTNGNAPILRSKTPGPEFGTTITSSYRANTLMGMKQRSKTPTANDFSSNGLHNSRSLQSVHPQYFELVVNLTILRPNDGFGLRIVGGEEEKSQVSVGRIVPNSPAYIDGRLRKGDEIIKIDGHSTIRASHERVVQLMQQAKDNQRVSLIVRRYLYPNNNELPNQYNRTDFDSYVPNDFRTNSINDNGIRHVTLQKLNDNQSFGFVIISSQNKAGATVADDHGQEHDENSVIHKVWIGKIIPNSPADQCGQLHVNDRILAVNGVDLTHMLHTDVVNLIKDSGRTITLKIGPPIHFDDRSQEISNPFSTMSNNNLSNGIRPSSSSPMVIANGNHHPLPNNGYHSMNTEHHSIRNAFSHNPLNILERNQNRPPSRANGVLKSSSSSADDYFTVDLQRPYPTSSFGFSIRGGREFSIPLFILKLAENGPASRDGRMKSGDQIIEINGRSTYGMTHNEAISLIRDGGLYARLLIRKTNAPPPSLDELKIPMAPVGNGIDYYNPGQSSHWQPSGYT</sequence>
<dbReference type="CDD" id="cd06735">
    <property type="entry name" value="PDZ5_MAGI-1_3-like"/>
    <property type="match status" value="1"/>
</dbReference>
<comment type="subcellular location">
    <subcellularLocation>
        <location evidence="1">Membrane</location>
        <topology evidence="1">Peripheral membrane protein</topology>
    </subcellularLocation>
</comment>
<dbReference type="CDD" id="cd06732">
    <property type="entry name" value="PDZ2_MAGI-1_3-like"/>
    <property type="match status" value="1"/>
</dbReference>
<feature type="compositionally biased region" description="Polar residues" evidence="3">
    <location>
        <begin position="1"/>
        <end position="27"/>
    </location>
</feature>
<dbReference type="Pfam" id="PF00595">
    <property type="entry name" value="PDZ"/>
    <property type="match status" value="4"/>
</dbReference>
<dbReference type="CDD" id="cd06734">
    <property type="entry name" value="PDZ4_MAGI-1_3-like"/>
    <property type="match status" value="1"/>
</dbReference>
<dbReference type="InterPro" id="IPR027417">
    <property type="entry name" value="P-loop_NTPase"/>
</dbReference>
<feature type="region of interest" description="Disordered" evidence="3">
    <location>
        <begin position="713"/>
        <end position="738"/>
    </location>
</feature>
<dbReference type="PROSITE" id="PS50052">
    <property type="entry name" value="GUANYLATE_KINASE_2"/>
    <property type="match status" value="1"/>
</dbReference>
<dbReference type="GO" id="GO:0005737">
    <property type="term" value="C:cytoplasm"/>
    <property type="evidence" value="ECO:0007669"/>
    <property type="project" value="TreeGrafter"/>
</dbReference>
<dbReference type="GO" id="GO:0007165">
    <property type="term" value="P:signal transduction"/>
    <property type="evidence" value="ECO:0007669"/>
    <property type="project" value="TreeGrafter"/>
</dbReference>
<dbReference type="PANTHER" id="PTHR10316">
    <property type="entry name" value="MEMBRANE ASSOCIATED GUANYLATE KINASE-RELATED"/>
    <property type="match status" value="1"/>
</dbReference>
<dbReference type="FunFam" id="2.30.42.10:FF:000005">
    <property type="entry name" value="Membrane associated guanylate kinase, WW and PDZ domain containing 1"/>
    <property type="match status" value="1"/>
</dbReference>
<feature type="region of interest" description="Disordered" evidence="3">
    <location>
        <begin position="608"/>
        <end position="665"/>
    </location>
</feature>
<feature type="compositionally biased region" description="Low complexity" evidence="3">
    <location>
        <begin position="560"/>
        <end position="584"/>
    </location>
</feature>
<feature type="compositionally biased region" description="Polar residues" evidence="3">
    <location>
        <begin position="245"/>
        <end position="262"/>
    </location>
</feature>
<evidence type="ECO:0000259" key="4">
    <source>
        <dbReference type="PROSITE" id="PS50052"/>
    </source>
</evidence>
<feature type="domain" description="Guanylate kinase-like" evidence="4">
    <location>
        <begin position="131"/>
        <end position="375"/>
    </location>
</feature>
<proteinExistence type="predicted"/>
<dbReference type="InterPro" id="IPR020590">
    <property type="entry name" value="Guanylate_kinase_CS"/>
</dbReference>
<dbReference type="SMART" id="SM00072">
    <property type="entry name" value="GuKc"/>
    <property type="match status" value="1"/>
</dbReference>
<feature type="region of interest" description="Disordered" evidence="3">
    <location>
        <begin position="239"/>
        <end position="262"/>
    </location>
</feature>
<name>A0A816R776_9BILA</name>
<dbReference type="Gene3D" id="2.30.42.10">
    <property type="match status" value="5"/>
</dbReference>
<feature type="compositionally biased region" description="Low complexity" evidence="3">
    <location>
        <begin position="633"/>
        <end position="649"/>
    </location>
</feature>
<dbReference type="SUPFAM" id="SSF50156">
    <property type="entry name" value="PDZ domain-like"/>
    <property type="match status" value="5"/>
</dbReference>
<dbReference type="InterPro" id="IPR036034">
    <property type="entry name" value="PDZ_sf"/>
</dbReference>
<protein>
    <submittedName>
        <fullName evidence="6">Uncharacterized protein</fullName>
    </submittedName>
</protein>
<dbReference type="Proteomes" id="UP000663856">
    <property type="component" value="Unassembled WGS sequence"/>
</dbReference>
<feature type="domain" description="PDZ" evidence="5">
    <location>
        <begin position="909"/>
        <end position="1007"/>
    </location>
</feature>
<dbReference type="PANTHER" id="PTHR10316:SF40">
    <property type="entry name" value="LD27118P"/>
    <property type="match status" value="1"/>
</dbReference>
<dbReference type="PROSITE" id="PS00856">
    <property type="entry name" value="GUANYLATE_KINASE_1"/>
    <property type="match status" value="1"/>
</dbReference>
<evidence type="ECO:0000313" key="6">
    <source>
        <dbReference type="EMBL" id="CAF2071194.1"/>
    </source>
</evidence>